<name>A0A2M3ZSE6_9DIPT</name>
<feature type="chain" id="PRO_5014792053" evidence="1">
    <location>
        <begin position="23"/>
        <end position="92"/>
    </location>
</feature>
<reference evidence="2" key="1">
    <citation type="submission" date="2018-01" db="EMBL/GenBank/DDBJ databases">
        <title>An insight into the sialome of Amazonian anophelines.</title>
        <authorList>
            <person name="Ribeiro J.M."/>
            <person name="Scarpassa V."/>
            <person name="Calvo E."/>
        </authorList>
    </citation>
    <scope>NUCLEOTIDE SEQUENCE</scope>
    <source>
        <tissue evidence="2">Salivary glands</tissue>
    </source>
</reference>
<evidence type="ECO:0000313" key="2">
    <source>
        <dbReference type="EMBL" id="MBW31497.1"/>
    </source>
</evidence>
<keyword evidence="1" id="KW-0732">Signal</keyword>
<organism evidence="2">
    <name type="scientific">Anopheles braziliensis</name>
    <dbReference type="NCBI Taxonomy" id="58242"/>
    <lineage>
        <taxon>Eukaryota</taxon>
        <taxon>Metazoa</taxon>
        <taxon>Ecdysozoa</taxon>
        <taxon>Arthropoda</taxon>
        <taxon>Hexapoda</taxon>
        <taxon>Insecta</taxon>
        <taxon>Pterygota</taxon>
        <taxon>Neoptera</taxon>
        <taxon>Endopterygota</taxon>
        <taxon>Diptera</taxon>
        <taxon>Nematocera</taxon>
        <taxon>Culicoidea</taxon>
        <taxon>Culicidae</taxon>
        <taxon>Anophelinae</taxon>
        <taxon>Anopheles</taxon>
    </lineage>
</organism>
<dbReference type="AlphaFoldDB" id="A0A2M3ZSE6"/>
<accession>A0A2M3ZSE6</accession>
<evidence type="ECO:0000256" key="1">
    <source>
        <dbReference type="SAM" id="SignalP"/>
    </source>
</evidence>
<proteinExistence type="predicted"/>
<protein>
    <submittedName>
        <fullName evidence="2">Putative secreted peptide</fullName>
    </submittedName>
</protein>
<feature type="signal peptide" evidence="1">
    <location>
        <begin position="1"/>
        <end position="22"/>
    </location>
</feature>
<sequence length="92" mass="10594">MERHHQDTKLLLLLLPLLATKRHHVAKANHTPPASLLARHCWNAFCPDTHPTHNRHFLLGKRLIRGIKQALTGFVARARAHTSNQARSTCWW</sequence>
<dbReference type="EMBL" id="GGFM01010746">
    <property type="protein sequence ID" value="MBW31497.1"/>
    <property type="molecule type" value="Transcribed_RNA"/>
</dbReference>